<reference evidence="11 12" key="1">
    <citation type="submission" date="2017-09" db="EMBL/GenBank/DDBJ databases">
        <title>Depth-based differentiation of microbial function through sediment-hosted aquifers and enrichment of novel symbionts in the deep terrestrial subsurface.</title>
        <authorList>
            <person name="Probst A.J."/>
            <person name="Ladd B."/>
            <person name="Jarett J.K."/>
            <person name="Geller-Mcgrath D.E."/>
            <person name="Sieber C.M."/>
            <person name="Emerson J.B."/>
            <person name="Anantharaman K."/>
            <person name="Thomas B.C."/>
            <person name="Malmstrom R."/>
            <person name="Stieglmeier M."/>
            <person name="Klingl A."/>
            <person name="Woyke T."/>
            <person name="Ryan C.M."/>
            <person name="Banfield J.F."/>
        </authorList>
    </citation>
    <scope>NUCLEOTIDE SEQUENCE [LARGE SCALE GENOMIC DNA]</scope>
    <source>
        <strain evidence="11">CG23_combo_of_CG06-09_8_20_14_all_48_7</strain>
    </source>
</reference>
<dbReference type="InterPro" id="IPR015946">
    <property type="entry name" value="KH_dom-like_a/b"/>
</dbReference>
<evidence type="ECO:0000256" key="1">
    <source>
        <dbReference type="ARBA" id="ARBA00010761"/>
    </source>
</evidence>
<dbReference type="Proteomes" id="UP000230392">
    <property type="component" value="Unassembled WGS sequence"/>
</dbReference>
<dbReference type="InterPro" id="IPR036419">
    <property type="entry name" value="Ribosomal_S3_C_sf"/>
</dbReference>
<dbReference type="InterPro" id="IPR004044">
    <property type="entry name" value="KH_dom_type_2"/>
</dbReference>
<organism evidence="11 12">
    <name type="scientific">bacterium (Candidatus Ratteibacteria) CG23_combo_of_CG06-09_8_20_14_all_48_7</name>
    <dbReference type="NCBI Taxonomy" id="2014292"/>
    <lineage>
        <taxon>Bacteria</taxon>
        <taxon>Candidatus Ratteibacteria</taxon>
    </lineage>
</organism>
<dbReference type="CDD" id="cd02412">
    <property type="entry name" value="KH-II_30S_S3"/>
    <property type="match status" value="1"/>
</dbReference>
<evidence type="ECO:0000313" key="11">
    <source>
        <dbReference type="EMBL" id="PIP16123.1"/>
    </source>
</evidence>
<evidence type="ECO:0000256" key="7">
    <source>
        <dbReference type="ARBA" id="ARBA00035257"/>
    </source>
</evidence>
<feature type="domain" description="KH type-2" evidence="10">
    <location>
        <begin position="38"/>
        <end position="106"/>
    </location>
</feature>
<keyword evidence="3 8" id="KW-0694">RNA-binding</keyword>
<keyword evidence="4 8" id="KW-0689">Ribosomal protein</keyword>
<dbReference type="InterPro" id="IPR009019">
    <property type="entry name" value="KH_sf_prok-type"/>
</dbReference>
<sequence>MGQKVNPISLRLGIIENWRSNWFQARKLGPGILEDYHIRRYFKKRFPDSGITRLDIEQLADNIRIKILASRPGLIIGRKGSEINNVSTELSKIYGKSVIIDVAEVTNAVIDANYVAQNIAFQLSRRRVSFRFICKRAIESAMGQGAGGIKIQVSGRLAGAEISRRETYKEGKIPLHTLNAIIDYAPATSFTAYGTIGVKVWIYKGYAKEKV</sequence>
<accession>A0A2G9YBK4</accession>
<dbReference type="PROSITE" id="PS00548">
    <property type="entry name" value="RIBOSOMAL_S3"/>
    <property type="match status" value="1"/>
</dbReference>
<dbReference type="Gene3D" id="3.30.300.20">
    <property type="match status" value="1"/>
</dbReference>
<keyword evidence="2 8" id="KW-0699">rRNA-binding</keyword>
<evidence type="ECO:0000256" key="5">
    <source>
        <dbReference type="ARBA" id="ARBA00023274"/>
    </source>
</evidence>
<dbReference type="EMBL" id="PCRF01000209">
    <property type="protein sequence ID" value="PIP16123.1"/>
    <property type="molecule type" value="Genomic_DNA"/>
</dbReference>
<comment type="similarity">
    <text evidence="1 8 9">Belongs to the universal ribosomal protein uS3 family.</text>
</comment>
<dbReference type="SUPFAM" id="SSF54821">
    <property type="entry name" value="Ribosomal protein S3 C-terminal domain"/>
    <property type="match status" value="1"/>
</dbReference>
<dbReference type="Gene3D" id="3.30.1140.32">
    <property type="entry name" value="Ribosomal protein S3, C-terminal domain"/>
    <property type="match status" value="1"/>
</dbReference>
<dbReference type="GO" id="GO:0003729">
    <property type="term" value="F:mRNA binding"/>
    <property type="evidence" value="ECO:0007669"/>
    <property type="project" value="UniProtKB-UniRule"/>
</dbReference>
<dbReference type="PANTHER" id="PTHR11760:SF19">
    <property type="entry name" value="SMALL RIBOSOMAL SUBUNIT PROTEIN US3C"/>
    <property type="match status" value="1"/>
</dbReference>
<evidence type="ECO:0000256" key="4">
    <source>
        <dbReference type="ARBA" id="ARBA00022980"/>
    </source>
</evidence>
<evidence type="ECO:0000256" key="8">
    <source>
        <dbReference type="HAMAP-Rule" id="MF_01309"/>
    </source>
</evidence>
<dbReference type="Pfam" id="PF00189">
    <property type="entry name" value="Ribosomal_S3_C"/>
    <property type="match status" value="1"/>
</dbReference>
<dbReference type="AlphaFoldDB" id="A0A2G9YBK4"/>
<dbReference type="PROSITE" id="PS50823">
    <property type="entry name" value="KH_TYPE_2"/>
    <property type="match status" value="1"/>
</dbReference>
<comment type="function">
    <text evidence="6 8">Binds the lower part of the 30S subunit head. Binds mRNA in the 70S ribosome, positioning it for translation.</text>
</comment>
<dbReference type="HAMAP" id="MF_01309_B">
    <property type="entry name" value="Ribosomal_uS3_B"/>
    <property type="match status" value="1"/>
</dbReference>
<keyword evidence="5 8" id="KW-0687">Ribonucleoprotein</keyword>
<comment type="caution">
    <text evidence="11">The sequence shown here is derived from an EMBL/GenBank/DDBJ whole genome shotgun (WGS) entry which is preliminary data.</text>
</comment>
<dbReference type="GO" id="GO:0022627">
    <property type="term" value="C:cytosolic small ribosomal subunit"/>
    <property type="evidence" value="ECO:0007669"/>
    <property type="project" value="TreeGrafter"/>
</dbReference>
<protein>
    <recommendedName>
        <fullName evidence="7 8">Small ribosomal subunit protein uS3</fullName>
    </recommendedName>
</protein>
<dbReference type="GO" id="GO:0003735">
    <property type="term" value="F:structural constituent of ribosome"/>
    <property type="evidence" value="ECO:0007669"/>
    <property type="project" value="InterPro"/>
</dbReference>
<dbReference type="GO" id="GO:0006412">
    <property type="term" value="P:translation"/>
    <property type="evidence" value="ECO:0007669"/>
    <property type="project" value="UniProtKB-UniRule"/>
</dbReference>
<evidence type="ECO:0000256" key="6">
    <source>
        <dbReference type="ARBA" id="ARBA00024998"/>
    </source>
</evidence>
<dbReference type="NCBIfam" id="TIGR01009">
    <property type="entry name" value="rpsC_bact"/>
    <property type="match status" value="1"/>
</dbReference>
<evidence type="ECO:0000259" key="10">
    <source>
        <dbReference type="PROSITE" id="PS50823"/>
    </source>
</evidence>
<evidence type="ECO:0000256" key="2">
    <source>
        <dbReference type="ARBA" id="ARBA00022730"/>
    </source>
</evidence>
<dbReference type="PANTHER" id="PTHR11760">
    <property type="entry name" value="30S/40S RIBOSOMAL PROTEIN S3"/>
    <property type="match status" value="1"/>
</dbReference>
<proteinExistence type="inferred from homology"/>
<evidence type="ECO:0000256" key="9">
    <source>
        <dbReference type="RuleBase" id="RU003624"/>
    </source>
</evidence>
<evidence type="ECO:0000256" key="3">
    <source>
        <dbReference type="ARBA" id="ARBA00022884"/>
    </source>
</evidence>
<comment type="subunit">
    <text evidence="8">Part of the 30S ribosomal subunit. Forms a tight complex with proteins S10 and S14.</text>
</comment>
<dbReference type="Pfam" id="PF07650">
    <property type="entry name" value="KH_2"/>
    <property type="match status" value="1"/>
</dbReference>
<dbReference type="InterPro" id="IPR001351">
    <property type="entry name" value="Ribosomal_uS3_C"/>
</dbReference>
<dbReference type="InterPro" id="IPR018280">
    <property type="entry name" value="Ribosomal_uS3_CS"/>
</dbReference>
<dbReference type="SUPFAM" id="SSF54814">
    <property type="entry name" value="Prokaryotic type KH domain (KH-domain type II)"/>
    <property type="match status" value="1"/>
</dbReference>
<dbReference type="InterPro" id="IPR005704">
    <property type="entry name" value="Ribosomal_uS3_bac-typ"/>
</dbReference>
<evidence type="ECO:0000313" key="12">
    <source>
        <dbReference type="Proteomes" id="UP000230392"/>
    </source>
</evidence>
<dbReference type="InterPro" id="IPR057258">
    <property type="entry name" value="Ribosomal_uS3"/>
</dbReference>
<gene>
    <name evidence="8" type="primary">rpsC</name>
    <name evidence="11" type="ORF">COX46_04190</name>
</gene>
<dbReference type="GO" id="GO:0019843">
    <property type="term" value="F:rRNA binding"/>
    <property type="evidence" value="ECO:0007669"/>
    <property type="project" value="UniProtKB-UniRule"/>
</dbReference>
<name>A0A2G9YBK4_9BACT</name>
<dbReference type="FunFam" id="3.30.300.20:FF:000001">
    <property type="entry name" value="30S ribosomal protein S3"/>
    <property type="match status" value="1"/>
</dbReference>